<comment type="caution">
    <text evidence="2">The sequence shown here is derived from an EMBL/GenBank/DDBJ whole genome shotgun (WGS) entry which is preliminary data.</text>
</comment>
<reference evidence="2 3" key="1">
    <citation type="submission" date="2023-07" db="EMBL/GenBank/DDBJ databases">
        <title>Sequencing the genomes of 1000 actinobacteria strains.</title>
        <authorList>
            <person name="Klenk H.-P."/>
        </authorList>
    </citation>
    <scope>NUCLEOTIDE SEQUENCE [LARGE SCALE GENOMIC DNA]</scope>
    <source>
        <strain evidence="2 3">DSM 44710</strain>
    </source>
</reference>
<dbReference type="Proteomes" id="UP001240984">
    <property type="component" value="Unassembled WGS sequence"/>
</dbReference>
<name>A0ABT9MRZ0_9ACTN</name>
<proteinExistence type="predicted"/>
<keyword evidence="3" id="KW-1185">Reference proteome</keyword>
<feature type="region of interest" description="Disordered" evidence="1">
    <location>
        <begin position="1"/>
        <end position="30"/>
    </location>
</feature>
<evidence type="ECO:0000313" key="2">
    <source>
        <dbReference type="EMBL" id="MDP9794185.1"/>
    </source>
</evidence>
<evidence type="ECO:0000313" key="3">
    <source>
        <dbReference type="Proteomes" id="UP001240984"/>
    </source>
</evidence>
<accession>A0ABT9MRZ0</accession>
<dbReference type="EMBL" id="JAUSRA010000001">
    <property type="protein sequence ID" value="MDP9794185.1"/>
    <property type="molecule type" value="Genomic_DNA"/>
</dbReference>
<feature type="compositionally biased region" description="Low complexity" evidence="1">
    <location>
        <begin position="17"/>
        <end position="30"/>
    </location>
</feature>
<organism evidence="2 3">
    <name type="scientific">Catenuloplanes nepalensis</name>
    <dbReference type="NCBI Taxonomy" id="587533"/>
    <lineage>
        <taxon>Bacteria</taxon>
        <taxon>Bacillati</taxon>
        <taxon>Actinomycetota</taxon>
        <taxon>Actinomycetes</taxon>
        <taxon>Micromonosporales</taxon>
        <taxon>Micromonosporaceae</taxon>
        <taxon>Catenuloplanes</taxon>
    </lineage>
</organism>
<sequence>MGGAQDPQPVGEQLLDAVPAPAESPAAPRR</sequence>
<evidence type="ECO:0000256" key="1">
    <source>
        <dbReference type="SAM" id="MobiDB-lite"/>
    </source>
</evidence>
<gene>
    <name evidence="2" type="ORF">J2S43_002697</name>
</gene>
<protein>
    <submittedName>
        <fullName evidence="2">Uncharacterized protein</fullName>
    </submittedName>
</protein>